<dbReference type="Pfam" id="PF04966">
    <property type="entry name" value="OprB"/>
    <property type="match status" value="1"/>
</dbReference>
<dbReference type="STRING" id="237609.PSAKL28_42290"/>
<evidence type="ECO:0000256" key="2">
    <source>
        <dbReference type="RuleBase" id="RU363072"/>
    </source>
</evidence>
<accession>A0A443ZWK4</accession>
<comment type="similarity">
    <text evidence="1 2">Belongs to the OprB family.</text>
</comment>
<dbReference type="PROSITE" id="PS51257">
    <property type="entry name" value="PROKAR_LIPOPROTEIN"/>
    <property type="match status" value="1"/>
</dbReference>
<dbReference type="InterPro" id="IPR052932">
    <property type="entry name" value="OprB_Porin"/>
</dbReference>
<proteinExistence type="inferred from homology"/>
<dbReference type="EMBL" id="QJRG01000034">
    <property type="protein sequence ID" value="RWU25331.1"/>
    <property type="molecule type" value="Genomic_DNA"/>
</dbReference>
<dbReference type="OrthoDB" id="545475at2"/>
<evidence type="ECO:0000313" key="3">
    <source>
        <dbReference type="EMBL" id="RWU25331.1"/>
    </source>
</evidence>
<dbReference type="InterPro" id="IPR007049">
    <property type="entry name" value="Carb-sel_porin_OprB"/>
</dbReference>
<feature type="signal peptide" evidence="2">
    <location>
        <begin position="1"/>
        <end position="32"/>
    </location>
</feature>
<dbReference type="Gene3D" id="2.40.160.180">
    <property type="entry name" value="Carbohydrate-selective porin OprB"/>
    <property type="match status" value="1"/>
</dbReference>
<evidence type="ECO:0000256" key="1">
    <source>
        <dbReference type="ARBA" id="ARBA00008769"/>
    </source>
</evidence>
<reference evidence="3 4" key="1">
    <citation type="submission" date="2018-06" db="EMBL/GenBank/DDBJ databases">
        <title>Bacteria isolated from soil of Wuhan.</title>
        <authorList>
            <person name="Wei X."/>
            <person name="Chunhua H."/>
        </authorList>
    </citation>
    <scope>NUCLEOTIDE SEQUENCE [LARGE SCALE GENOMIC DNA]</scope>
    <source>
        <strain evidence="4">xwS2</strain>
    </source>
</reference>
<sequence length="453" mass="50503">MRKQRMDHFKRIKPLAPLTLLAALGVSCAAQAADAFAPESQWMTGDWGGTRTELLEKGVDIKIDYVGEVGANLNGGFNDDKTARYSDQFGLGAALDLQKLLGWDNTQAKIQLTNRNGENISNDRIGDPRAGTLSSSQEVYGRGHMVRLTQLWIQHQFFDNKLDIKAGYFGEGEDFNTFPCEFQNLAFCGSQVGNWATNIWYNWPVSQAAIRFKYNINDELYAQVGAYNQNPSQLEHGNGFKLSGSGTAGTVLPVELVWSPKINSLPGEYRVGYYKSTADADDVREDDNGQDAATTGNSYRVHDSKHGYWFVAQQQLTRHNGDASRGLNIAANATFHDKDTNFIDNYQSLMFVYKGPFDARPKDDIGIGFARIHVNDDVKKNAELLNATNGVSNYEDPLFSPLRTTEYNYELNYGFHVTNWLTVRPNLQYITHPGGVDEVDNALVAGLKIQSSF</sequence>
<dbReference type="InterPro" id="IPR038673">
    <property type="entry name" value="OprB_sf"/>
</dbReference>
<feature type="chain" id="PRO_5018820094" evidence="2">
    <location>
        <begin position="33"/>
        <end position="453"/>
    </location>
</feature>
<dbReference type="GO" id="GO:0015288">
    <property type="term" value="F:porin activity"/>
    <property type="evidence" value="ECO:0007669"/>
    <property type="project" value="InterPro"/>
</dbReference>
<evidence type="ECO:0000313" key="4">
    <source>
        <dbReference type="Proteomes" id="UP000288983"/>
    </source>
</evidence>
<keyword evidence="2" id="KW-0732">Signal</keyword>
<name>A0A443ZWK4_9PSED</name>
<dbReference type="GO" id="GO:0016020">
    <property type="term" value="C:membrane"/>
    <property type="evidence" value="ECO:0007669"/>
    <property type="project" value="InterPro"/>
</dbReference>
<gene>
    <name evidence="3" type="ORF">DM813_06295</name>
</gene>
<protein>
    <submittedName>
        <fullName evidence="3">Porin</fullName>
    </submittedName>
</protein>
<organism evidence="3 4">
    <name type="scientific">Pseudomonas alkylphenolica</name>
    <dbReference type="NCBI Taxonomy" id="237609"/>
    <lineage>
        <taxon>Bacteria</taxon>
        <taxon>Pseudomonadati</taxon>
        <taxon>Pseudomonadota</taxon>
        <taxon>Gammaproteobacteria</taxon>
        <taxon>Pseudomonadales</taxon>
        <taxon>Pseudomonadaceae</taxon>
        <taxon>Pseudomonas</taxon>
    </lineage>
</organism>
<dbReference type="PANTHER" id="PTHR37944:SF1">
    <property type="entry name" value="PORIN B"/>
    <property type="match status" value="1"/>
</dbReference>
<dbReference type="Proteomes" id="UP000288983">
    <property type="component" value="Unassembled WGS sequence"/>
</dbReference>
<comment type="caution">
    <text evidence="3">The sequence shown here is derived from an EMBL/GenBank/DDBJ whole genome shotgun (WGS) entry which is preliminary data.</text>
</comment>
<dbReference type="PANTHER" id="PTHR37944">
    <property type="entry name" value="PORIN B"/>
    <property type="match status" value="1"/>
</dbReference>
<dbReference type="GO" id="GO:0008643">
    <property type="term" value="P:carbohydrate transport"/>
    <property type="evidence" value="ECO:0007669"/>
    <property type="project" value="InterPro"/>
</dbReference>
<dbReference type="AlphaFoldDB" id="A0A443ZWK4"/>